<feature type="non-terminal residue" evidence="5">
    <location>
        <position position="99"/>
    </location>
</feature>
<proteinExistence type="predicted"/>
<dbReference type="InterPro" id="IPR044068">
    <property type="entry name" value="CB"/>
</dbReference>
<keyword evidence="1" id="KW-0229">DNA integration</keyword>
<organism evidence="5 6">
    <name type="scientific">Nitrosococcus oceani C-27</name>
    <dbReference type="NCBI Taxonomy" id="314279"/>
    <lineage>
        <taxon>Bacteria</taxon>
        <taxon>Pseudomonadati</taxon>
        <taxon>Pseudomonadota</taxon>
        <taxon>Gammaproteobacteria</taxon>
        <taxon>Chromatiales</taxon>
        <taxon>Chromatiaceae</taxon>
        <taxon>Nitrosococcus</taxon>
    </lineage>
</organism>
<dbReference type="GO" id="GO:0003677">
    <property type="term" value="F:DNA binding"/>
    <property type="evidence" value="ECO:0007669"/>
    <property type="project" value="UniProtKB-UniRule"/>
</dbReference>
<dbReference type="AlphaFoldDB" id="A0A0E2ZNL5"/>
<accession>A0A0E2ZNL5</accession>
<feature type="domain" description="Core-binding (CB)" evidence="4">
    <location>
        <begin position="4"/>
        <end position="90"/>
    </location>
</feature>
<comment type="caution">
    <text evidence="5">The sequence shown here is derived from an EMBL/GenBank/DDBJ whole genome shotgun (WGS) entry which is preliminary data.</text>
</comment>
<dbReference type="InterPro" id="IPR004107">
    <property type="entry name" value="Integrase_SAM-like_N"/>
</dbReference>
<dbReference type="Gene3D" id="1.10.150.130">
    <property type="match status" value="1"/>
</dbReference>
<evidence type="ECO:0000256" key="2">
    <source>
        <dbReference type="ARBA" id="ARBA00023125"/>
    </source>
</evidence>
<dbReference type="InterPro" id="IPR010998">
    <property type="entry name" value="Integrase_recombinase_N"/>
</dbReference>
<reference evidence="5 6" key="1">
    <citation type="submission" date="2014-07" db="EMBL/GenBank/DDBJ databases">
        <title>Comparative analysis of Nitrosococcus oceani genome inventories of strains from Pacific and Atlantic gyres.</title>
        <authorList>
            <person name="Lim C.K."/>
            <person name="Wang L."/>
            <person name="Sayavedra-Soto L.A."/>
            <person name="Klotz M.G."/>
        </authorList>
    </citation>
    <scope>NUCLEOTIDE SEQUENCE [LARGE SCALE GENOMIC DNA]</scope>
    <source>
        <strain evidence="5 6">C-27</strain>
    </source>
</reference>
<dbReference type="EMBL" id="JPGN01000031">
    <property type="protein sequence ID" value="KFI19977.1"/>
    <property type="molecule type" value="Genomic_DNA"/>
</dbReference>
<dbReference type="HOGENOM" id="CLU_160081_1_0_6"/>
<evidence type="ECO:0000256" key="3">
    <source>
        <dbReference type="PROSITE-ProRule" id="PRU01248"/>
    </source>
</evidence>
<evidence type="ECO:0000259" key="4">
    <source>
        <dbReference type="PROSITE" id="PS51900"/>
    </source>
</evidence>
<protein>
    <recommendedName>
        <fullName evidence="4">Core-binding (CB) domain-containing protein</fullName>
    </recommendedName>
</protein>
<evidence type="ECO:0000256" key="1">
    <source>
        <dbReference type="ARBA" id="ARBA00022908"/>
    </source>
</evidence>
<gene>
    <name evidence="5" type="ORF">IB75_05640</name>
</gene>
<dbReference type="GO" id="GO:0015074">
    <property type="term" value="P:DNA integration"/>
    <property type="evidence" value="ECO:0007669"/>
    <property type="project" value="UniProtKB-KW"/>
</dbReference>
<dbReference type="Pfam" id="PF13495">
    <property type="entry name" value="Phage_int_SAM_4"/>
    <property type="match status" value="1"/>
</dbReference>
<sequence length="99" mass="11710">MSSTKSPTLLEDVRRIMRLKHYSLHTERSYCEWIKQFVKFHQLNERAALFENSEVKIEAFLCYLATERKVASATQNQAMNALVFLYKQVLDIPLTKRIE</sequence>
<dbReference type="Proteomes" id="UP000028839">
    <property type="component" value="Unassembled WGS sequence"/>
</dbReference>
<dbReference type="PROSITE" id="PS51900">
    <property type="entry name" value="CB"/>
    <property type="match status" value="1"/>
</dbReference>
<name>A0A0E2ZNL5_9GAMM</name>
<keyword evidence="2 3" id="KW-0238">DNA-binding</keyword>
<evidence type="ECO:0000313" key="5">
    <source>
        <dbReference type="EMBL" id="KFI19977.1"/>
    </source>
</evidence>
<evidence type="ECO:0000313" key="6">
    <source>
        <dbReference type="Proteomes" id="UP000028839"/>
    </source>
</evidence>